<protein>
    <submittedName>
        <fullName evidence="1">Uncharacterized protein</fullName>
    </submittedName>
</protein>
<dbReference type="Proteomes" id="UP001157418">
    <property type="component" value="Unassembled WGS sequence"/>
</dbReference>
<proteinExistence type="predicted"/>
<organism evidence="1 2">
    <name type="scientific">Lactuca virosa</name>
    <dbReference type="NCBI Taxonomy" id="75947"/>
    <lineage>
        <taxon>Eukaryota</taxon>
        <taxon>Viridiplantae</taxon>
        <taxon>Streptophyta</taxon>
        <taxon>Embryophyta</taxon>
        <taxon>Tracheophyta</taxon>
        <taxon>Spermatophyta</taxon>
        <taxon>Magnoliopsida</taxon>
        <taxon>eudicotyledons</taxon>
        <taxon>Gunneridae</taxon>
        <taxon>Pentapetalae</taxon>
        <taxon>asterids</taxon>
        <taxon>campanulids</taxon>
        <taxon>Asterales</taxon>
        <taxon>Asteraceae</taxon>
        <taxon>Cichorioideae</taxon>
        <taxon>Cichorieae</taxon>
        <taxon>Lactucinae</taxon>
        <taxon>Lactuca</taxon>
    </lineage>
</organism>
<comment type="caution">
    <text evidence="1">The sequence shown here is derived from an EMBL/GenBank/DDBJ whole genome shotgun (WGS) entry which is preliminary data.</text>
</comment>
<dbReference type="AlphaFoldDB" id="A0AAU9N1A4"/>
<name>A0AAU9N1A4_9ASTR</name>
<accession>A0AAU9N1A4</accession>
<evidence type="ECO:0000313" key="1">
    <source>
        <dbReference type="EMBL" id="CAH1430683.1"/>
    </source>
</evidence>
<dbReference type="EMBL" id="CAKMRJ010003334">
    <property type="protein sequence ID" value="CAH1430683.1"/>
    <property type="molecule type" value="Genomic_DNA"/>
</dbReference>
<evidence type="ECO:0000313" key="2">
    <source>
        <dbReference type="Proteomes" id="UP001157418"/>
    </source>
</evidence>
<reference evidence="1 2" key="1">
    <citation type="submission" date="2022-01" db="EMBL/GenBank/DDBJ databases">
        <authorList>
            <person name="Xiong W."/>
            <person name="Schranz E."/>
        </authorList>
    </citation>
    <scope>NUCLEOTIDE SEQUENCE [LARGE SCALE GENOMIC DNA]</scope>
</reference>
<gene>
    <name evidence="1" type="ORF">LVIROSA_LOCUS17439</name>
</gene>
<sequence>MKINEEVWVVVSGIKYKLGVFKVDEDWMPFNPFKIKYNLDTKEEDDDEEDEEVVSDTWEKIDRDLNEGEIGQAEMDQPVIALVVEDEMGNIVNSPASGASLIDLNNEAAEVTSRVDGCLLLMEVEKRQIYLSLTIYLSRRHTSTSSFPRSTPPSPISFCFALSIEDLNGVVPPVDHTSDRISNWRRRSFVDRIYVSGVSPQHPSSMALNLTVMHHLLPDIPISEDILQSLKTSNPVTYELLRYVQRYCLFVFKFLNLEIFLHRKLPKQRFSCFVLISRILLEF</sequence>
<keyword evidence="2" id="KW-1185">Reference proteome</keyword>